<reference evidence="5" key="1">
    <citation type="submission" date="2021-01" db="UniProtKB">
        <authorList>
            <consortium name="EnsemblPlants"/>
        </authorList>
    </citation>
    <scope>IDENTIFICATION</scope>
</reference>
<name>A0A7N0VG18_KALFE</name>
<evidence type="ECO:0000313" key="6">
    <source>
        <dbReference type="Proteomes" id="UP000594263"/>
    </source>
</evidence>
<dbReference type="Proteomes" id="UP000594263">
    <property type="component" value="Unplaced"/>
</dbReference>
<dbReference type="InterPro" id="IPR001494">
    <property type="entry name" value="Importin-beta_N"/>
</dbReference>
<protein>
    <recommendedName>
        <fullName evidence="4">Importin N-terminal domain-containing protein</fullName>
    </recommendedName>
</protein>
<evidence type="ECO:0000256" key="2">
    <source>
        <dbReference type="ARBA" id="ARBA00022448"/>
    </source>
</evidence>
<dbReference type="GO" id="GO:0006606">
    <property type="term" value="P:protein import into nucleus"/>
    <property type="evidence" value="ECO:0007669"/>
    <property type="project" value="TreeGrafter"/>
</dbReference>
<evidence type="ECO:0000259" key="4">
    <source>
        <dbReference type="PROSITE" id="PS50166"/>
    </source>
</evidence>
<dbReference type="Gene3D" id="1.25.10.10">
    <property type="entry name" value="Leucine-rich Repeat Variant"/>
    <property type="match status" value="2"/>
</dbReference>
<keyword evidence="3" id="KW-0539">Nucleus</keyword>
<dbReference type="Gramene" id="Kaladp0630s0081.1.v1.1">
    <property type="protein sequence ID" value="Kaladp0630s0081.1.v1.1"/>
    <property type="gene ID" value="Kaladp0630s0081.v1.1"/>
</dbReference>
<dbReference type="GO" id="GO:0005829">
    <property type="term" value="C:cytosol"/>
    <property type="evidence" value="ECO:0007669"/>
    <property type="project" value="TreeGrafter"/>
</dbReference>
<dbReference type="InterPro" id="IPR016024">
    <property type="entry name" value="ARM-type_fold"/>
</dbReference>
<keyword evidence="6" id="KW-1185">Reference proteome</keyword>
<keyword evidence="2" id="KW-0813">Transport</keyword>
<evidence type="ECO:0000313" key="5">
    <source>
        <dbReference type="EnsemblPlants" id="Kaladp0630s0081.1.v1.1"/>
    </source>
</evidence>
<dbReference type="GO" id="GO:0031267">
    <property type="term" value="F:small GTPase binding"/>
    <property type="evidence" value="ECO:0007669"/>
    <property type="project" value="InterPro"/>
</dbReference>
<dbReference type="PROSITE" id="PS50166">
    <property type="entry name" value="IMPORTIN_B_NT"/>
    <property type="match status" value="1"/>
</dbReference>
<dbReference type="AlphaFoldDB" id="A0A7N0VG18"/>
<dbReference type="PANTHER" id="PTHR10997:SF9">
    <property type="entry name" value="IMPORTIN-9"/>
    <property type="match status" value="1"/>
</dbReference>
<dbReference type="SUPFAM" id="SSF48371">
    <property type="entry name" value="ARM repeat"/>
    <property type="match status" value="1"/>
</dbReference>
<dbReference type="EnsemblPlants" id="Kaladp0630s0081.1.v1.1">
    <property type="protein sequence ID" value="Kaladp0630s0081.1.v1.1"/>
    <property type="gene ID" value="Kaladp0630s0081.v1.1"/>
</dbReference>
<accession>A0A7N0VG18</accession>
<dbReference type="InterPro" id="IPR011989">
    <property type="entry name" value="ARM-like"/>
</dbReference>
<dbReference type="PANTHER" id="PTHR10997">
    <property type="entry name" value="IMPORTIN-7, 8, 11"/>
    <property type="match status" value="1"/>
</dbReference>
<sequence length="298" mass="33101">MACRIDEGQQWLLNCLSAALDPKHDVRIFAEAALRQASLKPASVLLKQFVKKHWEEEEESFVHPLASNDEKEAIRGHLLLSLDDPHRKICTAISMATCQIAGLRSSLILVFARLVHMSVPDVNQFINLLLALPAEGYENAFACVMSEWAKQQVEIQGAFQIKVTTTALALLLSTRHAELSKINVQGQLIKSNAGIITRSKARLVPDQRTIPLPAKILALLADMLIKIQEQIGAGDEQRDEDSDSDPIGAFDPLNEINMASYLADSIIKFAQADRPLFDHLSQNLTQPQQKAILMILNR</sequence>
<proteinExistence type="predicted"/>
<dbReference type="GO" id="GO:0005635">
    <property type="term" value="C:nuclear envelope"/>
    <property type="evidence" value="ECO:0007669"/>
    <property type="project" value="TreeGrafter"/>
</dbReference>
<evidence type="ECO:0000256" key="1">
    <source>
        <dbReference type="ARBA" id="ARBA00004123"/>
    </source>
</evidence>
<evidence type="ECO:0000256" key="3">
    <source>
        <dbReference type="ARBA" id="ARBA00023242"/>
    </source>
</evidence>
<feature type="domain" description="Importin N-terminal" evidence="4">
    <location>
        <begin position="42"/>
        <end position="84"/>
    </location>
</feature>
<comment type="subcellular location">
    <subcellularLocation>
        <location evidence="1">Nucleus</location>
    </subcellularLocation>
</comment>
<organism evidence="5 6">
    <name type="scientific">Kalanchoe fedtschenkoi</name>
    <name type="common">Lavender scallops</name>
    <name type="synonym">South American air plant</name>
    <dbReference type="NCBI Taxonomy" id="63787"/>
    <lineage>
        <taxon>Eukaryota</taxon>
        <taxon>Viridiplantae</taxon>
        <taxon>Streptophyta</taxon>
        <taxon>Embryophyta</taxon>
        <taxon>Tracheophyta</taxon>
        <taxon>Spermatophyta</taxon>
        <taxon>Magnoliopsida</taxon>
        <taxon>eudicotyledons</taxon>
        <taxon>Gunneridae</taxon>
        <taxon>Pentapetalae</taxon>
        <taxon>Saxifragales</taxon>
        <taxon>Crassulaceae</taxon>
        <taxon>Kalanchoe</taxon>
    </lineage>
</organism>